<dbReference type="Proteomes" id="UP001605250">
    <property type="component" value="Unassembled WGS sequence"/>
</dbReference>
<name>A0ABW7CH05_9GAMM</name>
<gene>
    <name evidence="2" type="ORF">AB3U87_03700</name>
</gene>
<evidence type="ECO:0000256" key="1">
    <source>
        <dbReference type="SAM" id="MobiDB-lite"/>
    </source>
</evidence>
<feature type="compositionally biased region" description="Polar residues" evidence="1">
    <location>
        <begin position="52"/>
        <end position="61"/>
    </location>
</feature>
<keyword evidence="3" id="KW-1185">Reference proteome</keyword>
<dbReference type="EMBL" id="JBGCUC010000003">
    <property type="protein sequence ID" value="MFG6075468.1"/>
    <property type="molecule type" value="Genomic_DNA"/>
</dbReference>
<protein>
    <submittedName>
        <fullName evidence="2">Uncharacterized protein</fullName>
    </submittedName>
</protein>
<sequence>MLKTRRKNLRLERGLMPFLREPGAGRLAANLATDSAPVVDPTPSRYGRLTDGSGQQQPGMI</sequence>
<feature type="region of interest" description="Disordered" evidence="1">
    <location>
        <begin position="35"/>
        <end position="61"/>
    </location>
</feature>
<accession>A0ABW7CH05</accession>
<proteinExistence type="predicted"/>
<reference evidence="2 3" key="1">
    <citation type="submission" date="2024-07" db="EMBL/GenBank/DDBJ databases">
        <title>Novel bacterial strain Erwinia sp. OPT-41 promoting growth of various crops.</title>
        <authorList>
            <person name="Egorshina A."/>
            <person name="Lukyantsev M.A."/>
            <person name="Golubev S.N."/>
            <person name="Muratova A.Y."/>
            <person name="Bulygina E.A."/>
        </authorList>
    </citation>
    <scope>NUCLEOTIDE SEQUENCE [LARGE SCALE GENOMIC DNA]</scope>
    <source>
        <strain evidence="2 3">OPT-41</strain>
    </source>
</reference>
<dbReference type="RefSeq" id="WP_370734470.1">
    <property type="nucleotide sequence ID" value="NZ_JBGCUC010000003.1"/>
</dbReference>
<organism evidence="2 3">
    <name type="scientific">Erwinia plantamica</name>
    <dbReference type="NCBI Taxonomy" id="3237104"/>
    <lineage>
        <taxon>Bacteria</taxon>
        <taxon>Pseudomonadati</taxon>
        <taxon>Pseudomonadota</taxon>
        <taxon>Gammaproteobacteria</taxon>
        <taxon>Enterobacterales</taxon>
        <taxon>Erwiniaceae</taxon>
        <taxon>Erwinia</taxon>
    </lineage>
</organism>
<evidence type="ECO:0000313" key="2">
    <source>
        <dbReference type="EMBL" id="MFG6075468.1"/>
    </source>
</evidence>
<evidence type="ECO:0000313" key="3">
    <source>
        <dbReference type="Proteomes" id="UP001605250"/>
    </source>
</evidence>
<comment type="caution">
    <text evidence="2">The sequence shown here is derived from an EMBL/GenBank/DDBJ whole genome shotgun (WGS) entry which is preliminary data.</text>
</comment>